<dbReference type="EMBL" id="BGPR01009225">
    <property type="protein sequence ID" value="GBN38721.1"/>
    <property type="molecule type" value="Genomic_DNA"/>
</dbReference>
<gene>
    <name evidence="1" type="ORF">AVEN_66628_1</name>
</gene>
<dbReference type="GO" id="GO:0003676">
    <property type="term" value="F:nucleic acid binding"/>
    <property type="evidence" value="ECO:0007669"/>
    <property type="project" value="InterPro"/>
</dbReference>
<dbReference type="OrthoDB" id="6436943at2759"/>
<keyword evidence="2" id="KW-1185">Reference proteome</keyword>
<organism evidence="1 2">
    <name type="scientific">Araneus ventricosus</name>
    <name type="common">Orbweaver spider</name>
    <name type="synonym">Epeira ventricosa</name>
    <dbReference type="NCBI Taxonomy" id="182803"/>
    <lineage>
        <taxon>Eukaryota</taxon>
        <taxon>Metazoa</taxon>
        <taxon>Ecdysozoa</taxon>
        <taxon>Arthropoda</taxon>
        <taxon>Chelicerata</taxon>
        <taxon>Arachnida</taxon>
        <taxon>Araneae</taxon>
        <taxon>Araneomorphae</taxon>
        <taxon>Entelegynae</taxon>
        <taxon>Araneoidea</taxon>
        <taxon>Araneidae</taxon>
        <taxon>Araneus</taxon>
    </lineage>
</organism>
<dbReference type="AlphaFoldDB" id="A0A4Y2NHE1"/>
<dbReference type="InterPro" id="IPR036397">
    <property type="entry name" value="RNaseH_sf"/>
</dbReference>
<protein>
    <submittedName>
        <fullName evidence="1">Uncharacterized protein</fullName>
    </submittedName>
</protein>
<evidence type="ECO:0000313" key="1">
    <source>
        <dbReference type="EMBL" id="GBN38721.1"/>
    </source>
</evidence>
<comment type="caution">
    <text evidence="1">The sequence shown here is derived from an EMBL/GenBank/DDBJ whole genome shotgun (WGS) entry which is preliminary data.</text>
</comment>
<evidence type="ECO:0000313" key="2">
    <source>
        <dbReference type="Proteomes" id="UP000499080"/>
    </source>
</evidence>
<proteinExistence type="predicted"/>
<sequence length="100" mass="11293">MTWEHPSSSVTKKFKVSHSAGKVVLAVFWDAKGVILMDFFTSGTINGARYCDPLSKLMSAIRRKRRELLSVTFEMRRPAGWWNDSSTVGGRLPMFNIPLS</sequence>
<name>A0A4Y2NHE1_ARAVE</name>
<reference evidence="1 2" key="1">
    <citation type="journal article" date="2019" name="Sci. Rep.">
        <title>Orb-weaving spider Araneus ventricosus genome elucidates the spidroin gene catalogue.</title>
        <authorList>
            <person name="Kono N."/>
            <person name="Nakamura H."/>
            <person name="Ohtoshi R."/>
            <person name="Moran D.A.P."/>
            <person name="Shinohara A."/>
            <person name="Yoshida Y."/>
            <person name="Fujiwara M."/>
            <person name="Mori M."/>
            <person name="Tomita M."/>
            <person name="Arakawa K."/>
        </authorList>
    </citation>
    <scope>NUCLEOTIDE SEQUENCE [LARGE SCALE GENOMIC DNA]</scope>
</reference>
<dbReference type="InterPro" id="IPR001888">
    <property type="entry name" value="Transposase_1"/>
</dbReference>
<dbReference type="Proteomes" id="UP000499080">
    <property type="component" value="Unassembled WGS sequence"/>
</dbReference>
<dbReference type="Pfam" id="PF01359">
    <property type="entry name" value="Transposase_1"/>
    <property type="match status" value="1"/>
</dbReference>
<dbReference type="Gene3D" id="3.30.420.10">
    <property type="entry name" value="Ribonuclease H-like superfamily/Ribonuclease H"/>
    <property type="match status" value="1"/>
</dbReference>
<accession>A0A4Y2NHE1</accession>